<keyword evidence="4" id="KW-1185">Reference proteome</keyword>
<sequence>MRSPHLHHKAVLRIRLRTCLAASLAMAFPLAGLAADPVYDTLVQEARSGNTTALLGYLREHEQQNPLTANQVADWLQVANWAGQDTEVVKVWQRYHDTLAIPARGEVAVARSYRNLKQYPASLAHWESALAMEPQNDDIRAGWVMTMADARHYNAAVSEARQMVARAPTSANYEALAYAYRAQGKSWDALFAASRAQEENPQNKGAAQFLTGTLSANRVSSPALELSESAAVSPEMGRRLQTDAAAEMVRTAFMPTRTEQERYLLADKALSRYDRLLNTWRNDPAAQADYRRARVDRLGALMARGRIDETISEYEALSADGQPVPAYAKRWVASAYLTRQRPDKAEVLMNEVFRSDNPKAFRVTSLSQDDTQALFFTRMENGDYEAAKAQIDELVKNTPYLRRYYGSPTPEPNDYWLLGQTLQAQYRAMTNDLPAAEELSERLARSGPGNQGLRIGYASVLETRGLPRRAERELKIAEVLEPNNLELERQQAYVAMDLYEWEQARLLIDDVMARSPQDQDSQRLARLRDVHDKMELRIAGSQGIDSDSPISGQHDFTFQSALYSPPINENVRLFAGFNFATGEFEEGKGYNRDVLGGVEWRSRDNWAEAEISGRNFNDGQKIGARLAGWHDFNDNWRVGGSAERISRNTPLRALRSGVTANGGDAFVRWYQNERREYQLSVAPSWFSDGNDRFEYSLSGHERLFSRPRFTLDFTPSISGSFNNKENVNYYNPKRDLSLVPGLTAEHLLYHHYDNAWTQQLYAGVGSYMQKGQGSGLITTVGYGQRVQWNNVVEGGFMLTWDRRPYDGERERNISVSFDLNVRF</sequence>
<protein>
    <submittedName>
        <fullName evidence="3">Biofilm formation protein HmsH</fullName>
    </submittedName>
</protein>
<comment type="caution">
    <text evidence="3">The sequence shown here is derived from an EMBL/GenBank/DDBJ whole genome shotgun (WGS) entry which is preliminary data.</text>
</comment>
<dbReference type="RefSeq" id="WP_048888752.1">
    <property type="nucleotide sequence ID" value="NZ_LFEJ01000027.1"/>
</dbReference>
<feature type="domain" description="PgaA membrane beta barrel" evidence="2">
    <location>
        <begin position="530"/>
        <end position="823"/>
    </location>
</feature>
<dbReference type="SMART" id="SM00028">
    <property type="entry name" value="TPR"/>
    <property type="match status" value="2"/>
</dbReference>
<dbReference type="InterPro" id="IPR049003">
    <property type="entry name" value="PgaA_barrel"/>
</dbReference>
<gene>
    <name evidence="3" type="primary">hmsH</name>
    <name evidence="3" type="ORF">ACH50_21250</name>
</gene>
<evidence type="ECO:0000313" key="4">
    <source>
        <dbReference type="Proteomes" id="UP000037315"/>
    </source>
</evidence>
<accession>A0A0J8Y522</accession>
<dbReference type="InterPro" id="IPR011990">
    <property type="entry name" value="TPR-like_helical_dom_sf"/>
</dbReference>
<keyword evidence="1" id="KW-0732">Signal</keyword>
<dbReference type="NCBIfam" id="NF007468">
    <property type="entry name" value="PRK10049.1"/>
    <property type="match status" value="1"/>
</dbReference>
<organism evidence="3 4">
    <name type="scientific">Franconibacter pulveris</name>
    <dbReference type="NCBI Taxonomy" id="435910"/>
    <lineage>
        <taxon>Bacteria</taxon>
        <taxon>Pseudomonadati</taxon>
        <taxon>Pseudomonadota</taxon>
        <taxon>Gammaproteobacteria</taxon>
        <taxon>Enterobacterales</taxon>
        <taxon>Enterobacteriaceae</taxon>
        <taxon>Franconibacter</taxon>
    </lineage>
</organism>
<feature type="chain" id="PRO_5005311754" evidence="1">
    <location>
        <begin position="35"/>
        <end position="823"/>
    </location>
</feature>
<dbReference type="AlphaFoldDB" id="A0A0J8Y522"/>
<proteinExistence type="predicted"/>
<dbReference type="InterPro" id="IPR019734">
    <property type="entry name" value="TPR_rpt"/>
</dbReference>
<feature type="signal peptide" evidence="1">
    <location>
        <begin position="1"/>
        <end position="34"/>
    </location>
</feature>
<evidence type="ECO:0000259" key="2">
    <source>
        <dbReference type="Pfam" id="PF21197"/>
    </source>
</evidence>
<dbReference type="Pfam" id="PF21197">
    <property type="entry name" value="PgaA_barrel"/>
    <property type="match status" value="1"/>
</dbReference>
<dbReference type="SUPFAM" id="SSF48452">
    <property type="entry name" value="TPR-like"/>
    <property type="match status" value="3"/>
</dbReference>
<dbReference type="EMBL" id="LFEJ01000027">
    <property type="protein sequence ID" value="KMV32554.1"/>
    <property type="molecule type" value="Genomic_DNA"/>
</dbReference>
<dbReference type="Gene3D" id="1.25.40.10">
    <property type="entry name" value="Tetratricopeptide repeat domain"/>
    <property type="match status" value="2"/>
</dbReference>
<dbReference type="PATRIC" id="fig|1656095.3.peg.3928"/>
<dbReference type="Proteomes" id="UP000037315">
    <property type="component" value="Unassembled WGS sequence"/>
</dbReference>
<name>A0A0J8Y522_9ENTR</name>
<dbReference type="NCBIfam" id="TIGR03939">
    <property type="entry name" value="PGA_TPR_OMP"/>
    <property type="match status" value="1"/>
</dbReference>
<dbReference type="STRING" id="1121863.GCA_000621185_03421"/>
<dbReference type="OrthoDB" id="5405060at2"/>
<evidence type="ECO:0000313" key="3">
    <source>
        <dbReference type="EMBL" id="KMV32554.1"/>
    </source>
</evidence>
<evidence type="ECO:0000256" key="1">
    <source>
        <dbReference type="SAM" id="SignalP"/>
    </source>
</evidence>
<reference evidence="3 4" key="1">
    <citation type="submission" date="2015-06" db="EMBL/GenBank/DDBJ databases">
        <title>Genome sequencing of Cronobacter sp. strain DJ34 isolated from petroleum contaminated sludge of Duliajan Oil Fields, Assam, India.</title>
        <authorList>
            <person name="Pal S."/>
            <person name="Banerjee T.D."/>
            <person name="Roy A."/>
            <person name="Sar P."/>
            <person name="Kazy S.K."/>
        </authorList>
    </citation>
    <scope>NUCLEOTIDE SEQUENCE [LARGE SCALE GENOMIC DNA]</scope>
    <source>
        <strain evidence="3 4">DJ34</strain>
    </source>
</reference>
<dbReference type="InterPro" id="IPR023870">
    <property type="entry name" value="PGA_export_porin_PgaA"/>
</dbReference>
<dbReference type="GO" id="GO:1901515">
    <property type="term" value="F:poly-beta-1,6-N-acetyl-D-glucosamine transmembrane transporter activity"/>
    <property type="evidence" value="ECO:0007669"/>
    <property type="project" value="InterPro"/>
</dbReference>